<evidence type="ECO:0000313" key="2">
    <source>
        <dbReference type="EMBL" id="NDV31183.1"/>
    </source>
</evidence>
<dbReference type="PANTHER" id="PTHR31797">
    <property type="entry name" value="EXTRACELLULAR MATRIX PROTEIN A-RELATED"/>
    <property type="match status" value="1"/>
</dbReference>
<dbReference type="InterPro" id="IPR001673">
    <property type="entry name" value="S_mold_repeat"/>
</dbReference>
<organism evidence="2">
    <name type="scientific">Arcella intermedia</name>
    <dbReference type="NCBI Taxonomy" id="1963864"/>
    <lineage>
        <taxon>Eukaryota</taxon>
        <taxon>Amoebozoa</taxon>
        <taxon>Tubulinea</taxon>
        <taxon>Elardia</taxon>
        <taxon>Arcellinida</taxon>
        <taxon>Sphaerothecina</taxon>
        <taxon>Arcellidae</taxon>
        <taxon>Arcella</taxon>
    </lineage>
</organism>
<keyword evidence="1" id="KW-0812">Transmembrane</keyword>
<dbReference type="PANTHER" id="PTHR31797:SF6">
    <property type="entry name" value="CHITIN-BINDING TYPE-2 DOMAIN-CONTAINING PROTEIN"/>
    <property type="match status" value="1"/>
</dbReference>
<dbReference type="AlphaFoldDB" id="A0A6B2L2E5"/>
<keyword evidence="1" id="KW-0472">Membrane</keyword>
<sequence length="486" mass="49725">MPSACVNGSCVITPVVCGNPNDKCDLTKCVGGSCVPGYVDCSKQTPPDPCSVLDTSTFASSGGCNPVTGSCQWKKKVCIPTGCENEVCNSSGLCQKVATAGCGAVGCNCGAGNACYSNRCDTANGNTCYSVAVNCSAYVADTCTTVNPCDNTTGCSYSTKDCSSVAAMDKCHLVVKDPTDPACCTQQPINCQGTNPCKSYSCDPAVGCVVTDLCIPPSDKCVQVTCTTTGCVTTHTDCTPPNACFSGACNSTDGTCSFKTKCDDHDACTTDSCQSGACVNTPMVCDDSNVCTNEQCVNGSCVSTKVVCDDHNPCTVDTCDTVKGCTYTPDNSSCIGDACHTSYCDVKLGCVQNAISCSVATSKCTDTVCLPFQGCVHLAKTCNVTNATACSLSTCDENKGSCHSHVLVCNAGIIDTAAIIGGVVTTATIVGIVIALAAVLGVGGGAYAYYQSSGVMTEPVTQSNPLYVDNKTQGYNPMYKVSQAEI</sequence>
<dbReference type="Pfam" id="PF00526">
    <property type="entry name" value="Dicty_CTDC"/>
    <property type="match status" value="4"/>
</dbReference>
<evidence type="ECO:0000256" key="1">
    <source>
        <dbReference type="SAM" id="Phobius"/>
    </source>
</evidence>
<name>A0A6B2L2E5_9EUKA</name>
<dbReference type="EMBL" id="GIBP01002214">
    <property type="protein sequence ID" value="NDV31183.1"/>
    <property type="molecule type" value="Transcribed_RNA"/>
</dbReference>
<proteinExistence type="predicted"/>
<keyword evidence="1" id="KW-1133">Transmembrane helix</keyword>
<feature type="transmembrane region" description="Helical" evidence="1">
    <location>
        <begin position="417"/>
        <end position="450"/>
    </location>
</feature>
<protein>
    <submittedName>
        <fullName evidence="2">Uncharacterized protein</fullName>
    </submittedName>
</protein>
<dbReference type="InterPro" id="IPR052846">
    <property type="entry name" value="ECM-enzyme_regulator"/>
</dbReference>
<reference evidence="2" key="1">
    <citation type="journal article" date="2020" name="J. Eukaryot. Microbiol.">
        <title>De novo Sequencing, Assembly and Annotation of the Transcriptome for the Free-Living Testate Amoeba Arcella intermedia.</title>
        <authorList>
            <person name="Ribeiro G.M."/>
            <person name="Porfirio-Sousa A.L."/>
            <person name="Maurer-Alcala X.X."/>
            <person name="Katz L.A."/>
            <person name="Lahr D.J.G."/>
        </authorList>
    </citation>
    <scope>NUCLEOTIDE SEQUENCE</scope>
</reference>
<accession>A0A6B2L2E5</accession>